<dbReference type="PANTHER" id="PTHR47204:SF1">
    <property type="entry name" value="RIBONUCLEASE H2 SUBUNIT C"/>
    <property type="match status" value="1"/>
</dbReference>
<feature type="compositionally biased region" description="Polar residues" evidence="1">
    <location>
        <begin position="57"/>
        <end position="69"/>
    </location>
</feature>
<organism evidence="2 3">
    <name type="scientific">Ceratobasidium theobromae</name>
    <dbReference type="NCBI Taxonomy" id="1582974"/>
    <lineage>
        <taxon>Eukaryota</taxon>
        <taxon>Fungi</taxon>
        <taxon>Dikarya</taxon>
        <taxon>Basidiomycota</taxon>
        <taxon>Agaricomycotina</taxon>
        <taxon>Agaricomycetes</taxon>
        <taxon>Cantharellales</taxon>
        <taxon>Ceratobasidiaceae</taxon>
        <taxon>Ceratobasidium</taxon>
    </lineage>
</organism>
<proteinExistence type="predicted"/>
<dbReference type="InterPro" id="IPR013924">
    <property type="entry name" value="RNase_H2_suC"/>
</dbReference>
<reference evidence="2 3" key="1">
    <citation type="journal article" date="2019" name="Fungal Biol. Biotechnol.">
        <title>Draft genome sequence of fastidious pathogen Ceratobasidium theobromae, which causes vascular-streak dieback in Theobroma cacao.</title>
        <authorList>
            <person name="Ali S.S."/>
            <person name="Asman A."/>
            <person name="Shao J."/>
            <person name="Firmansyah A.P."/>
            <person name="Susilo A.W."/>
            <person name="Rosmana A."/>
            <person name="McMahon P."/>
            <person name="Junaid M."/>
            <person name="Guest D."/>
            <person name="Kheng T.Y."/>
            <person name="Meinhardt L.W."/>
            <person name="Bailey B.A."/>
        </authorList>
    </citation>
    <scope>NUCLEOTIDE SEQUENCE [LARGE SCALE GENOMIC DNA]</scope>
    <source>
        <strain evidence="2 3">CT2</strain>
    </source>
</reference>
<dbReference type="Pfam" id="PF08615">
    <property type="entry name" value="RNase_H2_suC"/>
    <property type="match status" value="1"/>
</dbReference>
<dbReference type="AlphaFoldDB" id="A0A5N5QLW9"/>
<name>A0A5N5QLW9_9AGAM</name>
<evidence type="ECO:0000256" key="1">
    <source>
        <dbReference type="SAM" id="MobiDB-lite"/>
    </source>
</evidence>
<protein>
    <submittedName>
        <fullName evidence="2">Uncharacterized protein</fullName>
    </submittedName>
</protein>
<evidence type="ECO:0000313" key="3">
    <source>
        <dbReference type="Proteomes" id="UP000383932"/>
    </source>
</evidence>
<accession>A0A5N5QLW9</accession>
<dbReference type="Gene3D" id="2.40.128.680">
    <property type="match status" value="1"/>
</dbReference>
<sequence length="128" mass="13948">MTVPQLFPFHIDYDGPAPVNTYFSETKDENGNKTAAFRGRSLYGMDLTLPDGYTGAVLSTDQNASATDKSSSKDEGGANGTRLEVVSTFSGIGLWRADVPVDPNADEYARALDEWTRMVKLVHAPDEE</sequence>
<dbReference type="CDD" id="cd09271">
    <property type="entry name" value="RNase_H2-C"/>
    <property type="match status" value="1"/>
</dbReference>
<dbReference type="PANTHER" id="PTHR47204">
    <property type="entry name" value="OS02G0168900 PROTEIN"/>
    <property type="match status" value="1"/>
</dbReference>
<dbReference type="OrthoDB" id="6222486at2759"/>
<feature type="region of interest" description="Disordered" evidence="1">
    <location>
        <begin position="54"/>
        <end position="79"/>
    </location>
</feature>
<dbReference type="GO" id="GO:0032299">
    <property type="term" value="C:ribonuclease H2 complex"/>
    <property type="evidence" value="ECO:0007669"/>
    <property type="project" value="InterPro"/>
</dbReference>
<dbReference type="EMBL" id="SSOP01000061">
    <property type="protein sequence ID" value="KAB5592553.1"/>
    <property type="molecule type" value="Genomic_DNA"/>
</dbReference>
<evidence type="ECO:0000313" key="2">
    <source>
        <dbReference type="EMBL" id="KAB5592553.1"/>
    </source>
</evidence>
<dbReference type="Proteomes" id="UP000383932">
    <property type="component" value="Unassembled WGS sequence"/>
</dbReference>
<dbReference type="GO" id="GO:0006401">
    <property type="term" value="P:RNA catabolic process"/>
    <property type="evidence" value="ECO:0007669"/>
    <property type="project" value="InterPro"/>
</dbReference>
<gene>
    <name evidence="2" type="ORF">CTheo_4020</name>
</gene>
<comment type="caution">
    <text evidence="2">The sequence shown here is derived from an EMBL/GenBank/DDBJ whole genome shotgun (WGS) entry which is preliminary data.</text>
</comment>
<keyword evidence="3" id="KW-1185">Reference proteome</keyword>